<evidence type="ECO:0000256" key="2">
    <source>
        <dbReference type="ARBA" id="ARBA00022837"/>
    </source>
</evidence>
<protein>
    <recommendedName>
        <fullName evidence="4">C2 domain-containing protein</fullName>
    </recommendedName>
</protein>
<feature type="compositionally biased region" description="Low complexity" evidence="3">
    <location>
        <begin position="840"/>
        <end position="861"/>
    </location>
</feature>
<dbReference type="SMART" id="SM00239">
    <property type="entry name" value="C2"/>
    <property type="match status" value="4"/>
</dbReference>
<dbReference type="GO" id="GO:0016020">
    <property type="term" value="C:membrane"/>
    <property type="evidence" value="ECO:0007669"/>
    <property type="project" value="TreeGrafter"/>
</dbReference>
<evidence type="ECO:0000256" key="3">
    <source>
        <dbReference type="SAM" id="MobiDB-lite"/>
    </source>
</evidence>
<keyword evidence="1" id="KW-0479">Metal-binding</keyword>
<evidence type="ECO:0000313" key="5">
    <source>
        <dbReference type="EMBL" id="CAE0809990.1"/>
    </source>
</evidence>
<feature type="compositionally biased region" description="Low complexity" evidence="3">
    <location>
        <begin position="320"/>
        <end position="345"/>
    </location>
</feature>
<dbReference type="InterPro" id="IPR035892">
    <property type="entry name" value="C2_domain_sf"/>
</dbReference>
<accession>A0A7S4FSD8</accession>
<gene>
    <name evidence="5" type="ORF">EGYM00163_LOCUS21124</name>
</gene>
<dbReference type="Pfam" id="PF00168">
    <property type="entry name" value="C2"/>
    <property type="match status" value="4"/>
</dbReference>
<feature type="domain" description="C2" evidence="4">
    <location>
        <begin position="1"/>
        <end position="106"/>
    </location>
</feature>
<proteinExistence type="predicted"/>
<evidence type="ECO:0000256" key="1">
    <source>
        <dbReference type="ARBA" id="ARBA00022723"/>
    </source>
</evidence>
<sequence length="949" mass="105736">MAHLYPNGLRIEILEGRGLKAMDFTSSDPYVKVSYDNDATLAQTRTVKKDKNPTFNEWVTLPAPPHGSYLIRFTLWDSDIGADDCMGMAEINLNEQLPGPHELTIRPRPGEKSYKELSKEDDLGVLSIFVEDPESNPSTAAQPQAATYYSDVGETVKSNPHSLPDESSTLLASRPVDLKIISGKNLIKTDIIGQSEPYVKVFYASTGDKGHEVYKTARKEGRDVSWHETVELRPPGGDQTVILQVWDDDKLGKDDFMGQAVVSIAEAGEYTLDLQPRPWNDKDAKLVDKHGSLGQLMVAVHGAHLASQTIGYPQTNPARTASMHSHSSAMTSERQKSFTSKTSSKGGEVPMGVVDFTIVRGLGLCKMDFSKGADPYVTMQFEGQTSIAAKTQVKKNTLKPEWRQPFRIRMPPADMARHLVMKFSVWDDDKLSSDDFMGVAYMPIGAGMDGTHKLQLMPRPGNASDKKLLRKHGSLGSLIVEVKSNLAEDYPPMHSSDYQNLDVEVVEASGLYSATADPYVQLRFGRRPPVAKTVAHTNDPNPIWKEHFKLSVPADETMLLVQVMDHDEGSSDDIIGEGRIRLKGNCAGDHHLVLACPGHDSRQEIGTVHVRIGGERIYKYDDDDYSVDDDDSEILPSRIITRGQSAVTLKRDPAKPVSRSFDLSADDPERTHRMADLWREQLGAERVVIAHPVSSEVKASEESKRQWAYAQHKALEEEAERMRVSHEKRERELEARRANELRIRREEERRKKEDRQRQLEMESFSRVSLRLGGQRRSDEPKEPKEPKASRGRSGYGAGYINYRSARTTPGAGYKSPYAQQPYHPLRSRTKSPSKPKRTRTTTPTAPHTNASGVSIVGGASSPPKPTTADNRSADTAVNLRDLTRLNKPSYCGTDYYFKNGDPRDMGHDKYKSKGAVPFGKLSKGRPFTYESPLDAKLGDPVHYSPADTR</sequence>
<feature type="region of interest" description="Disordered" evidence="3">
    <location>
        <begin position="901"/>
        <end position="949"/>
    </location>
</feature>
<dbReference type="InterPro" id="IPR000008">
    <property type="entry name" value="C2_dom"/>
</dbReference>
<dbReference type="CDD" id="cd00030">
    <property type="entry name" value="C2"/>
    <property type="match status" value="4"/>
</dbReference>
<dbReference type="PROSITE" id="PS50004">
    <property type="entry name" value="C2"/>
    <property type="match status" value="4"/>
</dbReference>
<dbReference type="PANTHER" id="PTHR45911">
    <property type="entry name" value="C2 DOMAIN-CONTAINING PROTEIN"/>
    <property type="match status" value="1"/>
</dbReference>
<reference evidence="5" key="1">
    <citation type="submission" date="2021-01" db="EMBL/GenBank/DDBJ databases">
        <authorList>
            <person name="Corre E."/>
            <person name="Pelletier E."/>
            <person name="Niang G."/>
            <person name="Scheremetjew M."/>
            <person name="Finn R."/>
            <person name="Kale V."/>
            <person name="Holt S."/>
            <person name="Cochrane G."/>
            <person name="Meng A."/>
            <person name="Brown T."/>
            <person name="Cohen L."/>
        </authorList>
    </citation>
    <scope>NUCLEOTIDE SEQUENCE</scope>
    <source>
        <strain evidence="5">CCMP1594</strain>
    </source>
</reference>
<dbReference type="GO" id="GO:0005509">
    <property type="term" value="F:calcium ion binding"/>
    <property type="evidence" value="ECO:0007669"/>
    <property type="project" value="TreeGrafter"/>
</dbReference>
<feature type="compositionally biased region" description="Basic and acidic residues" evidence="3">
    <location>
        <begin position="901"/>
        <end position="911"/>
    </location>
</feature>
<feature type="region of interest" description="Disordered" evidence="3">
    <location>
        <begin position="646"/>
        <end position="668"/>
    </location>
</feature>
<name>A0A7S4FSD8_9EUGL</name>
<dbReference type="SUPFAM" id="SSF49562">
    <property type="entry name" value="C2 domain (Calcium/lipid-binding domain, CaLB)"/>
    <property type="match status" value="4"/>
</dbReference>
<organism evidence="5">
    <name type="scientific">Eutreptiella gymnastica</name>
    <dbReference type="NCBI Taxonomy" id="73025"/>
    <lineage>
        <taxon>Eukaryota</taxon>
        <taxon>Discoba</taxon>
        <taxon>Euglenozoa</taxon>
        <taxon>Euglenida</taxon>
        <taxon>Spirocuta</taxon>
        <taxon>Euglenophyceae</taxon>
        <taxon>Eutreptiales</taxon>
        <taxon>Eutreptiaceae</taxon>
        <taxon>Eutreptiella</taxon>
    </lineage>
</organism>
<feature type="compositionally biased region" description="Basic and acidic residues" evidence="3">
    <location>
        <begin position="747"/>
        <end position="760"/>
    </location>
</feature>
<dbReference type="AlphaFoldDB" id="A0A7S4FSD8"/>
<feature type="compositionally biased region" description="Basic residues" evidence="3">
    <location>
        <begin position="825"/>
        <end position="839"/>
    </location>
</feature>
<keyword evidence="2" id="KW-0106">Calcium</keyword>
<evidence type="ECO:0000259" key="4">
    <source>
        <dbReference type="PROSITE" id="PS50004"/>
    </source>
</evidence>
<dbReference type="EMBL" id="HBJA01059690">
    <property type="protein sequence ID" value="CAE0809990.1"/>
    <property type="molecule type" value="Transcribed_RNA"/>
</dbReference>
<feature type="region of interest" description="Disordered" evidence="3">
    <location>
        <begin position="316"/>
        <end position="345"/>
    </location>
</feature>
<feature type="region of interest" description="Disordered" evidence="3">
    <location>
        <begin position="747"/>
        <end position="875"/>
    </location>
</feature>
<dbReference type="PANTHER" id="PTHR45911:SF4">
    <property type="entry name" value="MULTIPLE C2 AND TRANSMEMBRANE DOMAIN-CONTAINING PROTEIN"/>
    <property type="match status" value="1"/>
</dbReference>
<feature type="compositionally biased region" description="Basic and acidic residues" evidence="3">
    <location>
        <begin position="775"/>
        <end position="788"/>
    </location>
</feature>
<feature type="domain" description="C2" evidence="4">
    <location>
        <begin position="333"/>
        <end position="457"/>
    </location>
</feature>
<feature type="domain" description="C2" evidence="4">
    <location>
        <begin position="157"/>
        <end position="280"/>
    </location>
</feature>
<feature type="domain" description="C2" evidence="4">
    <location>
        <begin position="480"/>
        <end position="595"/>
    </location>
</feature>
<dbReference type="Gene3D" id="2.60.40.150">
    <property type="entry name" value="C2 domain"/>
    <property type="match status" value="4"/>
</dbReference>